<feature type="signal peptide" evidence="8">
    <location>
        <begin position="1"/>
        <end position="27"/>
    </location>
</feature>
<comment type="similarity">
    <text evidence="1">Belongs to the glycosyl hydrolase 20 family.</text>
</comment>
<keyword evidence="3 10" id="KW-0326">Glycosidase</keyword>
<dbReference type="GO" id="GO:0004563">
    <property type="term" value="F:beta-N-acetylhexosaminidase activity"/>
    <property type="evidence" value="ECO:0007669"/>
    <property type="project" value="UniProtKB-EC"/>
</dbReference>
<dbReference type="Pfam" id="PF00754">
    <property type="entry name" value="F5_F8_type_C"/>
    <property type="match status" value="2"/>
</dbReference>
<feature type="region of interest" description="Disordered" evidence="6">
    <location>
        <begin position="1459"/>
        <end position="1479"/>
    </location>
</feature>
<reference evidence="10" key="1">
    <citation type="submission" date="2007-08" db="EMBL/GenBank/DDBJ databases">
        <title>Annotation of the Mycoplasma alligatoris genome.</title>
        <authorList>
            <person name="Brown D.R."/>
            <person name="May M.A."/>
            <person name="Glass J.I."/>
        </authorList>
    </citation>
    <scope>NUCLEOTIDE SEQUENCE</scope>
    <source>
        <strain evidence="10">MP145</strain>
    </source>
</reference>
<keyword evidence="7" id="KW-0472">Membrane</keyword>
<keyword evidence="8" id="KW-0732">Signal</keyword>
<evidence type="ECO:0000256" key="1">
    <source>
        <dbReference type="ARBA" id="ARBA00006285"/>
    </source>
</evidence>
<dbReference type="Gene3D" id="3.30.379.10">
    <property type="entry name" value="Chitobiase/beta-hexosaminidase domain 2-like"/>
    <property type="match status" value="1"/>
</dbReference>
<dbReference type="Gene3D" id="3.20.20.80">
    <property type="entry name" value="Glycosidases"/>
    <property type="match status" value="1"/>
</dbReference>
<organism evidence="10">
    <name type="scientific">Mycoplasma crocodyli (strain ATCC 51981 / MP145)</name>
    <dbReference type="NCBI Taxonomy" id="512564"/>
    <lineage>
        <taxon>Bacteria</taxon>
        <taxon>Bacillati</taxon>
        <taxon>Mycoplasmatota</taxon>
        <taxon>Mollicutes</taxon>
        <taxon>Mycoplasmataceae</taxon>
        <taxon>Mycoplasma</taxon>
    </lineage>
</organism>
<feature type="transmembrane region" description="Helical" evidence="7">
    <location>
        <begin position="1485"/>
        <end position="1508"/>
    </location>
</feature>
<dbReference type="InterPro" id="IPR015883">
    <property type="entry name" value="Glyco_hydro_20_cat"/>
</dbReference>
<dbReference type="InterPro" id="IPR025705">
    <property type="entry name" value="Beta_hexosaminidase_sua/sub"/>
</dbReference>
<dbReference type="EC" id="3.2.1.52" evidence="10"/>
<evidence type="ECO:0000256" key="8">
    <source>
        <dbReference type="SAM" id="SignalP"/>
    </source>
</evidence>
<dbReference type="GO" id="GO:0005975">
    <property type="term" value="P:carbohydrate metabolic process"/>
    <property type="evidence" value="ECO:0007669"/>
    <property type="project" value="InterPro"/>
</dbReference>
<evidence type="ECO:0000259" key="9">
    <source>
        <dbReference type="PROSITE" id="PS50022"/>
    </source>
</evidence>
<reference evidence="11 12" key="4">
    <citation type="journal article" date="2011" name="J. Bacteriol.">
        <title>Genome sequences of Mycoplasma alligatoris A21JP2T and Mycoplasma crocodyli MP145T.</title>
        <authorList>
            <person name="Brown D.R."/>
            <person name="Farmerie W.G."/>
            <person name="May M."/>
            <person name="Benders G.A."/>
            <person name="Durkin A.S."/>
            <person name="Hlavinka K."/>
            <person name="Hostetler J."/>
            <person name="Jackson J."/>
            <person name="Johnson J."/>
            <person name="Miller R.H."/>
            <person name="Paralanov V."/>
            <person name="Radune D."/>
            <person name="Szczypinski B."/>
            <person name="Glass J.I."/>
        </authorList>
    </citation>
    <scope>NUCLEOTIDE SEQUENCE [LARGE SCALE GENOMIC DNA]</scope>
    <source>
        <strain evidence="12">ATCC 51981 / MP145</strain>
        <strain evidence="11">MP145</strain>
    </source>
</reference>
<feature type="compositionally biased region" description="Basic and acidic residues" evidence="6">
    <location>
        <begin position="224"/>
        <end position="238"/>
    </location>
</feature>
<proteinExistence type="inferred from homology"/>
<keyword evidence="5" id="KW-0175">Coiled coil</keyword>
<accession>A7UN08</accession>
<dbReference type="PANTHER" id="PTHR43678:SF1">
    <property type="entry name" value="BETA-N-ACETYLHEXOSAMINIDASE"/>
    <property type="match status" value="1"/>
</dbReference>
<dbReference type="Gene3D" id="2.60.120.260">
    <property type="entry name" value="Galactose-binding domain-like"/>
    <property type="match status" value="2"/>
</dbReference>
<dbReference type="PANTHER" id="PTHR43678">
    <property type="entry name" value="PUTATIVE (AFU_ORTHOLOGUE AFUA_2G00640)-RELATED"/>
    <property type="match status" value="1"/>
</dbReference>
<feature type="region of interest" description="Disordered" evidence="6">
    <location>
        <begin position="46"/>
        <end position="65"/>
    </location>
</feature>
<dbReference type="SUPFAM" id="SSF55545">
    <property type="entry name" value="beta-N-acetylhexosaminidase-like domain"/>
    <property type="match status" value="1"/>
</dbReference>
<dbReference type="InterPro" id="IPR008979">
    <property type="entry name" value="Galactose-bd-like_sf"/>
</dbReference>
<feature type="domain" description="F5/8 type C" evidence="9">
    <location>
        <begin position="35"/>
        <end position="188"/>
    </location>
</feature>
<keyword evidence="2 10" id="KW-0378">Hydrolase</keyword>
<evidence type="ECO:0000313" key="11">
    <source>
        <dbReference type="EMBL" id="ADE19697.1"/>
    </source>
</evidence>
<feature type="active site" description="Proton donor" evidence="4">
    <location>
        <position position="772"/>
    </location>
</feature>
<dbReference type="InterPro" id="IPR029018">
    <property type="entry name" value="Hex-like_dom2"/>
</dbReference>
<dbReference type="SUPFAM" id="SSF49785">
    <property type="entry name" value="Galactose-binding domain-like"/>
    <property type="match status" value="2"/>
</dbReference>
<evidence type="ECO:0000256" key="3">
    <source>
        <dbReference type="ARBA" id="ARBA00023295"/>
    </source>
</evidence>
<evidence type="ECO:0000313" key="10">
    <source>
        <dbReference type="EMBL" id="ABU25236.1"/>
    </source>
</evidence>
<dbReference type="RefSeq" id="WP_013054473.1">
    <property type="nucleotide sequence ID" value="NC_014014.1"/>
</dbReference>
<dbReference type="EMBL" id="CP001991">
    <property type="protein sequence ID" value="ADE19697.1"/>
    <property type="molecule type" value="Genomic_DNA"/>
</dbReference>
<protein>
    <submittedName>
        <fullName evidence="10">Putative beta-N-acetylhexosaminidase</fullName>
        <ecNumber evidence="10">3.2.1.52</ecNumber>
    </submittedName>
</protein>
<feature type="region of interest" description="Disordered" evidence="6">
    <location>
        <begin position="209"/>
        <end position="239"/>
    </location>
</feature>
<dbReference type="InterPro" id="IPR052764">
    <property type="entry name" value="GH20_Enzymes"/>
</dbReference>
<dbReference type="KEGG" id="mcd:MCRO_0712"/>
<dbReference type="PROSITE" id="PS50022">
    <property type="entry name" value="FA58C_3"/>
    <property type="match status" value="2"/>
</dbReference>
<dbReference type="eggNOG" id="COG3525">
    <property type="taxonomic scope" value="Bacteria"/>
</dbReference>
<evidence type="ECO:0000256" key="2">
    <source>
        <dbReference type="ARBA" id="ARBA00022801"/>
    </source>
</evidence>
<reference key="3">
    <citation type="submission" date="2010-03" db="EMBL/GenBank/DDBJ databases">
        <authorList>
            <person name="Ma Z."/>
            <person name="Wang X."/>
            <person name="Liu H."/>
        </authorList>
    </citation>
    <scope>NUCLEOTIDE SEQUENCE</scope>
    <source>
        <strain>MP145</strain>
    </source>
</reference>
<dbReference type="CDD" id="cd06564">
    <property type="entry name" value="GH20_DspB_LnbB-like"/>
    <property type="match status" value="1"/>
</dbReference>
<dbReference type="HOGENOM" id="CLU_002275_2_0_14"/>
<dbReference type="Pfam" id="PF02838">
    <property type="entry name" value="Glyco_hydro_20b"/>
    <property type="match status" value="1"/>
</dbReference>
<evidence type="ECO:0000256" key="5">
    <source>
        <dbReference type="SAM" id="Coils"/>
    </source>
</evidence>
<feature type="compositionally biased region" description="Polar residues" evidence="6">
    <location>
        <begin position="209"/>
        <end position="222"/>
    </location>
</feature>
<feature type="coiled-coil region" evidence="5">
    <location>
        <begin position="1387"/>
        <end position="1445"/>
    </location>
</feature>
<sequence length="1514" mass="170849">MNKKKLLTIVSVSSIIGVMGASVVALSATPEPKTVPAERVNLLTGKTKVTSDDQEGPFPATSAIDNDRYSRWSTNQKTSTKNNPHWIKVDMETPQTVKSFNILFERNNIRHFKLYLSATDADINKSESLVYDSNEMSGSQIKSEYRMDLSTEKTGVRFAKLVIQDWTSQGGGINYANTGVVSFELFNSYFKKNVAYSTTLNNLAKGKTATASNNETGNTPNKTVDGDEKTRWATERNESSAVPNGHFLMLDLGKQEKIRSFSLLLERNNISEFEIYASNTKADLETATTMKTKLIYSQIREANSEKLEEYKYNFTVPVTAQFIKVLFKKWDAGNNKWPNVSVREFSLYDQEIDTHNILEDLATLDNLQLNAEQTKLIIPTVPAGYVLKYLGTDYEQIIDKNLNVHKPLTEKTVKVDFELTQTATGKITKLYNKPVKVPGLHTQEAAKNKKPNLIPELAEWYSDSTEKLELGDNLKVYYKGDKDVNSTRMLNELIADYKEVTNKTITLEESPADESIIKGALIIDLTKKEIPGYDKETYGMEIKDNIKINATNSIGAYWATRTFLQILKLDETHSKIEKGLIKDYPKYRLRGVSIDVGRKPMSIEMLKNFVKELSWYKMNSLQVHLSDNLIWLEDHVPSKDKEGMEKAFDAYSAWRLESTVKNNEGKTVTADDFYYTKEQFVEFINYSRELGIEIVPELDVPAHALSVTKIFKEFALMEFGGHGGGRRPLIDHIDIRKPEAITLIKKLLDEYIDKDGIFSKDKGITVHIGADEFEGSPDSYYDFCNIMFQHFKDKGVQVRIWGGFSRIKSSTKSINKELAKDVEMNLWSNDWSKPMDMYDYGYKVINTLDQPGYMVPNGGGGRGVYQDYLSTQNIYNTWEANVAAGAHLPAASDQMLGGAFAIWGDALLDTHATGLNELDLHTSLMDALPVYGLKLWGNGNDGNDLDWTKFQTLNEKIGISPNDDSLKIRKVEADRRQLFNFDFKGKTDNEKLFDKAGTYKLITNLNNATLVKDSADSYLQLNGGNSSADLPIGILGFNNKIKFRVKRQAAPANQKEEILFSAKSEYGEFAIKAKQKYTGKFGFSRENMDYSFNYELPLDQWVEIELVCIPQGTKRGKTKLFVNGTETGGEAVGRNGYKWNNGTKTDEVTFKNSTFFMPLEKIGSSSNSFKGQISNISQTNEWSKADKTELQRLESINLTVKGPRLQPDKITNSQLVVSGNDSSKETVTSKIIEANNQESYIIVRETITSVSSPTDKIVRDILVDIEQDFPTMFETQIKIEEDHYTEASVKTFKTEIAKIDKSTLTTKSEYDKAITTVNSEKTKLVENKALIIKDIEDTKGTDLSIYSQESVDKYLSALEKQKGILENKQHITRTEYTSEKTNLVDHKKLLIENKVVAKQKVEAKEQEVKKEEYTPESLAKYEEEIKKLNEKINNKTSMTKEEEKAIEEELNLIQKALVKKSTSPETPTTPVEPTTAPKKKLSGGAITAIVLSTLLGFGVVAAIILFIIKRKKDK</sequence>
<dbReference type="STRING" id="512564.MCRO_0712"/>
<dbReference type="EMBL" id="EU088117">
    <property type="protein sequence ID" value="ABU25236.1"/>
    <property type="molecule type" value="Genomic_DNA"/>
</dbReference>
<dbReference type="InterPro" id="IPR000421">
    <property type="entry name" value="FA58C"/>
</dbReference>
<dbReference type="SUPFAM" id="SSF51445">
    <property type="entry name" value="(Trans)glycosidases"/>
    <property type="match status" value="1"/>
</dbReference>
<dbReference type="CAZy" id="GH20">
    <property type="family name" value="Glycoside Hydrolase Family 20"/>
</dbReference>
<keyword evidence="7" id="KW-0812">Transmembrane</keyword>
<keyword evidence="12" id="KW-1185">Reference proteome</keyword>
<evidence type="ECO:0000256" key="7">
    <source>
        <dbReference type="SAM" id="Phobius"/>
    </source>
</evidence>
<evidence type="ECO:0000313" key="12">
    <source>
        <dbReference type="Proteomes" id="UP000001845"/>
    </source>
</evidence>
<dbReference type="InterPro" id="IPR015882">
    <property type="entry name" value="HEX_bac_N"/>
</dbReference>
<keyword evidence="7" id="KW-1133">Transmembrane helix</keyword>
<gene>
    <name evidence="11" type="ordered locus">MCRO_0712</name>
</gene>
<dbReference type="Pfam" id="PF00728">
    <property type="entry name" value="Glyco_hydro_20"/>
    <property type="match status" value="1"/>
</dbReference>
<evidence type="ECO:0000256" key="4">
    <source>
        <dbReference type="PIRSR" id="PIRSR625705-1"/>
    </source>
</evidence>
<dbReference type="eggNOG" id="COG2273">
    <property type="taxonomic scope" value="Bacteria"/>
</dbReference>
<feature type="compositionally biased region" description="Low complexity" evidence="6">
    <location>
        <begin position="1459"/>
        <end position="1476"/>
    </location>
</feature>
<evidence type="ECO:0000256" key="6">
    <source>
        <dbReference type="SAM" id="MobiDB-lite"/>
    </source>
</evidence>
<feature type="domain" description="F5/8 type C" evidence="9">
    <location>
        <begin position="195"/>
        <end position="350"/>
    </location>
</feature>
<dbReference type="Proteomes" id="UP000001845">
    <property type="component" value="Chromosome"/>
</dbReference>
<dbReference type="PRINTS" id="PR00738">
    <property type="entry name" value="GLHYDRLASE20"/>
</dbReference>
<feature type="chain" id="PRO_5007636554" evidence="8">
    <location>
        <begin position="28"/>
        <end position="1514"/>
    </location>
</feature>
<name>A7UN08_MYCCM</name>
<reference evidence="12" key="2">
    <citation type="submission" date="2010-03" db="EMBL/GenBank/DDBJ databases">
        <title>The complete genome of Mycoplasma crocodyli MP145.</title>
        <authorList>
            <person name="Glass J.I."/>
            <person name="Durkin A.S."/>
            <person name="Hostetler J."/>
            <person name="Jackson J."/>
            <person name="Johnson J."/>
            <person name="May M.A."/>
            <person name="Paralanov V."/>
            <person name="Radune D."/>
            <person name="Szczypinski B."/>
            <person name="Brown D.R."/>
        </authorList>
    </citation>
    <scope>NUCLEOTIDE SEQUENCE [LARGE SCALE GENOMIC DNA]</scope>
    <source>
        <strain evidence="12">ATCC 51981 / MP145</strain>
    </source>
</reference>
<dbReference type="OrthoDB" id="9816455at2"/>
<dbReference type="InterPro" id="IPR017853">
    <property type="entry name" value="GH"/>
</dbReference>